<keyword evidence="4" id="KW-0804">Transcription</keyword>
<gene>
    <name evidence="6" type="ORF">OLEAN_C01560</name>
</gene>
<dbReference type="HOGENOM" id="CLU_039613_16_2_6"/>
<name>R4YJG7_OLEAN</name>
<dbReference type="GO" id="GO:0003700">
    <property type="term" value="F:DNA-binding transcription factor activity"/>
    <property type="evidence" value="ECO:0007669"/>
    <property type="project" value="InterPro"/>
</dbReference>
<dbReference type="InterPro" id="IPR000847">
    <property type="entry name" value="LysR_HTH_N"/>
</dbReference>
<organism evidence="6 7">
    <name type="scientific">Oleispira antarctica RB-8</name>
    <dbReference type="NCBI Taxonomy" id="698738"/>
    <lineage>
        <taxon>Bacteria</taxon>
        <taxon>Pseudomonadati</taxon>
        <taxon>Pseudomonadota</taxon>
        <taxon>Gammaproteobacteria</taxon>
        <taxon>Oceanospirillales</taxon>
        <taxon>Oceanospirillaceae</taxon>
        <taxon>Oleispira</taxon>
    </lineage>
</organism>
<protein>
    <submittedName>
        <fullName evidence="6">Transcriptional regulator, LysR family protein</fullName>
    </submittedName>
</protein>
<proteinExistence type="inferred from homology"/>
<reference evidence="6 7" key="1">
    <citation type="journal article" date="2013" name="Nat. Commun.">
        <title>Genome sequence and functional genomic analysis of the oil-degrading bacterium Oleispira antarctica.</title>
        <authorList>
            <person name="Kube M."/>
            <person name="Chernikova T.N."/>
            <person name="Al-Ramahi Y."/>
            <person name="Beloqui A."/>
            <person name="Lopez-Cortez N."/>
            <person name="Guazzaroni M.E."/>
            <person name="Heipieper H.J."/>
            <person name="Klages S."/>
            <person name="Kotsyurbenko O.R."/>
            <person name="Langer I."/>
            <person name="Nechitaylo T.Y."/>
            <person name="Lunsdorf H."/>
            <person name="Fernandez M."/>
            <person name="Juarez S."/>
            <person name="Ciordia S."/>
            <person name="Singer A."/>
            <person name="Kagan O."/>
            <person name="Egorova O."/>
            <person name="Petit P.A."/>
            <person name="Stogios P."/>
            <person name="Kim Y."/>
            <person name="Tchigvintsev A."/>
            <person name="Flick R."/>
            <person name="Denaro R."/>
            <person name="Genovese M."/>
            <person name="Albar J.P."/>
            <person name="Reva O.N."/>
            <person name="Martinez-Gomariz M."/>
            <person name="Tran H."/>
            <person name="Ferrer M."/>
            <person name="Savchenko A."/>
            <person name="Yakunin A.F."/>
            <person name="Yakimov M.M."/>
            <person name="Golyshina O.V."/>
            <person name="Reinhardt R."/>
            <person name="Golyshin P.N."/>
        </authorList>
    </citation>
    <scope>NUCLEOTIDE SEQUENCE [LARGE SCALE GENOMIC DNA]</scope>
</reference>
<dbReference type="KEGG" id="oai:OLEAN_C01560"/>
<dbReference type="InterPro" id="IPR036390">
    <property type="entry name" value="WH_DNA-bd_sf"/>
</dbReference>
<dbReference type="InterPro" id="IPR036388">
    <property type="entry name" value="WH-like_DNA-bd_sf"/>
</dbReference>
<dbReference type="PROSITE" id="PS50931">
    <property type="entry name" value="HTH_LYSR"/>
    <property type="match status" value="1"/>
</dbReference>
<evidence type="ECO:0000256" key="4">
    <source>
        <dbReference type="ARBA" id="ARBA00023163"/>
    </source>
</evidence>
<dbReference type="GO" id="GO:0043565">
    <property type="term" value="F:sequence-specific DNA binding"/>
    <property type="evidence" value="ECO:0007669"/>
    <property type="project" value="TreeGrafter"/>
</dbReference>
<evidence type="ECO:0000256" key="1">
    <source>
        <dbReference type="ARBA" id="ARBA00009437"/>
    </source>
</evidence>
<evidence type="ECO:0000256" key="3">
    <source>
        <dbReference type="ARBA" id="ARBA00023125"/>
    </source>
</evidence>
<keyword evidence="3" id="KW-0238">DNA-binding</keyword>
<feature type="domain" description="HTH lysR-type" evidence="5">
    <location>
        <begin position="1"/>
        <end position="58"/>
    </location>
</feature>
<dbReference type="OrthoDB" id="9815676at2"/>
<accession>R4YJG7</accession>
<dbReference type="GO" id="GO:0006351">
    <property type="term" value="P:DNA-templated transcription"/>
    <property type="evidence" value="ECO:0007669"/>
    <property type="project" value="TreeGrafter"/>
</dbReference>
<dbReference type="EMBL" id="FO203512">
    <property type="protein sequence ID" value="CCK74332.1"/>
    <property type="molecule type" value="Genomic_DNA"/>
</dbReference>
<dbReference type="PANTHER" id="PTHR30537">
    <property type="entry name" value="HTH-TYPE TRANSCRIPTIONAL REGULATOR"/>
    <property type="match status" value="1"/>
</dbReference>
<dbReference type="AlphaFoldDB" id="R4YJG7"/>
<dbReference type="Proteomes" id="UP000032749">
    <property type="component" value="Chromosome"/>
</dbReference>
<evidence type="ECO:0000313" key="7">
    <source>
        <dbReference type="Proteomes" id="UP000032749"/>
    </source>
</evidence>
<dbReference type="STRING" id="698738.OLEAN_C01560"/>
<comment type="similarity">
    <text evidence="1">Belongs to the LysR transcriptional regulatory family.</text>
</comment>
<evidence type="ECO:0000259" key="5">
    <source>
        <dbReference type="PROSITE" id="PS50931"/>
    </source>
</evidence>
<dbReference type="Gene3D" id="1.10.10.10">
    <property type="entry name" value="Winged helix-like DNA-binding domain superfamily/Winged helix DNA-binding domain"/>
    <property type="match status" value="1"/>
</dbReference>
<keyword evidence="7" id="KW-1185">Reference proteome</keyword>
<keyword evidence="2" id="KW-0805">Transcription regulation</keyword>
<dbReference type="PANTHER" id="PTHR30537:SF5">
    <property type="entry name" value="HTH-TYPE TRANSCRIPTIONAL ACTIVATOR TTDR-RELATED"/>
    <property type="match status" value="1"/>
</dbReference>
<dbReference type="SUPFAM" id="SSF53850">
    <property type="entry name" value="Periplasmic binding protein-like II"/>
    <property type="match status" value="1"/>
</dbReference>
<evidence type="ECO:0000256" key="2">
    <source>
        <dbReference type="ARBA" id="ARBA00023015"/>
    </source>
</evidence>
<dbReference type="FunFam" id="1.10.10.10:FF:000001">
    <property type="entry name" value="LysR family transcriptional regulator"/>
    <property type="match status" value="1"/>
</dbReference>
<dbReference type="InterPro" id="IPR058163">
    <property type="entry name" value="LysR-type_TF_proteobact-type"/>
</dbReference>
<dbReference type="Pfam" id="PF03466">
    <property type="entry name" value="LysR_substrate"/>
    <property type="match status" value="1"/>
</dbReference>
<evidence type="ECO:0000313" key="6">
    <source>
        <dbReference type="EMBL" id="CCK74332.1"/>
    </source>
</evidence>
<dbReference type="Gene3D" id="3.40.190.290">
    <property type="match status" value="1"/>
</dbReference>
<dbReference type="SUPFAM" id="SSF46785">
    <property type="entry name" value="Winged helix' DNA-binding domain"/>
    <property type="match status" value="1"/>
</dbReference>
<dbReference type="InterPro" id="IPR005119">
    <property type="entry name" value="LysR_subst-bd"/>
</dbReference>
<sequence>MKLDNLKLFVKTLQAGSVTQAAKDLGMPKSSLSRHLTDLETEFNIRLLDRRPRNLSATEAGQLLYNQAAPLMEGLDDVSQFMEGWRKEPRGSLKILLPQEFFNQQIGQLTIEFMSQYKDICLTINHYSGELPSNNRDYDLTFAVHDSPLPASDLIVRELMSLPQGIYCSPHCATQITINELNDLSNYQVIRENNESSWQFLKKQDQKQSKQAERVSISVVGRLNMNSAEMRLIGAIRGMGMIKLPQYIADQQLRLGALKQVSTPFPLEAQTVSVLYPTRMMPRKTKTFLDFIQDNIGRLQSIV</sequence>
<dbReference type="Pfam" id="PF00126">
    <property type="entry name" value="HTH_1"/>
    <property type="match status" value="1"/>
</dbReference>